<name>A0A8T0EZU1_ARGBR</name>
<protein>
    <submittedName>
        <fullName evidence="1">Uncharacterized protein</fullName>
    </submittedName>
</protein>
<proteinExistence type="predicted"/>
<organism evidence="1 2">
    <name type="scientific">Argiope bruennichi</name>
    <name type="common">Wasp spider</name>
    <name type="synonym">Aranea bruennichi</name>
    <dbReference type="NCBI Taxonomy" id="94029"/>
    <lineage>
        <taxon>Eukaryota</taxon>
        <taxon>Metazoa</taxon>
        <taxon>Ecdysozoa</taxon>
        <taxon>Arthropoda</taxon>
        <taxon>Chelicerata</taxon>
        <taxon>Arachnida</taxon>
        <taxon>Araneae</taxon>
        <taxon>Araneomorphae</taxon>
        <taxon>Entelegynae</taxon>
        <taxon>Araneoidea</taxon>
        <taxon>Araneidae</taxon>
        <taxon>Argiope</taxon>
    </lineage>
</organism>
<reference evidence="1" key="2">
    <citation type="submission" date="2020-06" db="EMBL/GenBank/DDBJ databases">
        <authorList>
            <person name="Sheffer M."/>
        </authorList>
    </citation>
    <scope>NUCLEOTIDE SEQUENCE</scope>
</reference>
<evidence type="ECO:0000313" key="2">
    <source>
        <dbReference type="Proteomes" id="UP000807504"/>
    </source>
</evidence>
<comment type="caution">
    <text evidence="1">The sequence shown here is derived from an EMBL/GenBank/DDBJ whole genome shotgun (WGS) entry which is preliminary data.</text>
</comment>
<dbReference type="Proteomes" id="UP000807504">
    <property type="component" value="Unassembled WGS sequence"/>
</dbReference>
<dbReference type="EMBL" id="JABXBU010000030">
    <property type="protein sequence ID" value="KAF8784327.1"/>
    <property type="molecule type" value="Genomic_DNA"/>
</dbReference>
<evidence type="ECO:0000313" key="1">
    <source>
        <dbReference type="EMBL" id="KAF8784327.1"/>
    </source>
</evidence>
<gene>
    <name evidence="1" type="ORF">HNY73_010021</name>
</gene>
<keyword evidence="2" id="KW-1185">Reference proteome</keyword>
<reference evidence="1" key="1">
    <citation type="journal article" date="2020" name="bioRxiv">
        <title>Chromosome-level reference genome of the European wasp spider Argiope bruennichi: a resource for studies on range expansion and evolutionary adaptation.</title>
        <authorList>
            <person name="Sheffer M.M."/>
            <person name="Hoppe A."/>
            <person name="Krehenwinkel H."/>
            <person name="Uhl G."/>
            <person name="Kuss A.W."/>
            <person name="Jensen L."/>
            <person name="Jensen C."/>
            <person name="Gillespie R.G."/>
            <person name="Hoff K.J."/>
            <person name="Prost S."/>
        </authorList>
    </citation>
    <scope>NUCLEOTIDE SEQUENCE</scope>
</reference>
<sequence>MDFANSIIRQRLWKNYKLELKQNTQNNNHDSNVVANMFSRVAEIHLPTKIDYETMAKEHEVDNSLKSLMENGSRLKPKPIELACGSKLMCDVSTGTRRPYVPETFRKFVFNSVHCLSHPVPTRYRMR</sequence>
<dbReference type="AlphaFoldDB" id="A0A8T0EZU1"/>
<accession>A0A8T0EZU1</accession>